<dbReference type="RefSeq" id="WP_199238672.1">
    <property type="nucleotide sequence ID" value="NZ_SLWN01000021.1"/>
</dbReference>
<protein>
    <submittedName>
        <fullName evidence="2">Lsr2 protein</fullName>
    </submittedName>
</protein>
<sequence length="74" mass="7953">MTFALDGISYEIDLGTRNAAALRRALAAYIEVARPVIPPASLTASEVRGRLASMCGRYASVASRADLLDAWRGR</sequence>
<feature type="domain" description="Lsr2 dimerization" evidence="1">
    <location>
        <begin position="2"/>
        <end position="36"/>
    </location>
</feature>
<dbReference type="Gene3D" id="3.30.60.230">
    <property type="entry name" value="Lsr2, dimerization domain"/>
    <property type="match status" value="1"/>
</dbReference>
<dbReference type="AlphaFoldDB" id="A0A4R2GWU0"/>
<evidence type="ECO:0000259" key="1">
    <source>
        <dbReference type="Pfam" id="PF11774"/>
    </source>
</evidence>
<evidence type="ECO:0000313" key="2">
    <source>
        <dbReference type="EMBL" id="TCO15651.1"/>
    </source>
</evidence>
<dbReference type="GO" id="GO:0003677">
    <property type="term" value="F:DNA binding"/>
    <property type="evidence" value="ECO:0007669"/>
    <property type="project" value="InterPro"/>
</dbReference>
<dbReference type="InterPro" id="IPR042261">
    <property type="entry name" value="Lsr2-like_dimerization"/>
</dbReference>
<organism evidence="2 3">
    <name type="scientific">Kribbella steppae</name>
    <dbReference type="NCBI Taxonomy" id="2512223"/>
    <lineage>
        <taxon>Bacteria</taxon>
        <taxon>Bacillati</taxon>
        <taxon>Actinomycetota</taxon>
        <taxon>Actinomycetes</taxon>
        <taxon>Propionibacteriales</taxon>
        <taxon>Kribbellaceae</taxon>
        <taxon>Kribbella</taxon>
    </lineage>
</organism>
<gene>
    <name evidence="2" type="ORF">EV652_12124</name>
</gene>
<dbReference type="Proteomes" id="UP000294508">
    <property type="component" value="Unassembled WGS sequence"/>
</dbReference>
<comment type="caution">
    <text evidence="2">The sequence shown here is derived from an EMBL/GenBank/DDBJ whole genome shotgun (WGS) entry which is preliminary data.</text>
</comment>
<dbReference type="Pfam" id="PF11774">
    <property type="entry name" value="Lsr2"/>
    <property type="match status" value="1"/>
</dbReference>
<reference evidence="2 3" key="1">
    <citation type="journal article" date="2015" name="Stand. Genomic Sci.">
        <title>Genomic Encyclopedia of Bacterial and Archaeal Type Strains, Phase III: the genomes of soil and plant-associated and newly described type strains.</title>
        <authorList>
            <person name="Whitman W.B."/>
            <person name="Woyke T."/>
            <person name="Klenk H.P."/>
            <person name="Zhou Y."/>
            <person name="Lilburn T.G."/>
            <person name="Beck B.J."/>
            <person name="De Vos P."/>
            <person name="Vandamme P."/>
            <person name="Eisen J.A."/>
            <person name="Garrity G."/>
            <person name="Hugenholtz P."/>
            <person name="Kyrpides N.C."/>
        </authorList>
    </citation>
    <scope>NUCLEOTIDE SEQUENCE [LARGE SCALE GENOMIC DNA]</scope>
    <source>
        <strain evidence="2 3">VKM Ac-2572</strain>
    </source>
</reference>
<dbReference type="EMBL" id="SLWN01000021">
    <property type="protein sequence ID" value="TCO15651.1"/>
    <property type="molecule type" value="Genomic_DNA"/>
</dbReference>
<keyword evidence="3" id="KW-1185">Reference proteome</keyword>
<dbReference type="InterPro" id="IPR024412">
    <property type="entry name" value="Lsr2_dim_dom"/>
</dbReference>
<accession>A0A4R2GWU0</accession>
<evidence type="ECO:0000313" key="3">
    <source>
        <dbReference type="Proteomes" id="UP000294508"/>
    </source>
</evidence>
<proteinExistence type="predicted"/>
<name>A0A4R2GWU0_9ACTN</name>